<dbReference type="InterPro" id="IPR000873">
    <property type="entry name" value="AMP-dep_synth/lig_dom"/>
</dbReference>
<dbReference type="Proteomes" id="UP001556367">
    <property type="component" value="Unassembled WGS sequence"/>
</dbReference>
<evidence type="ECO:0000313" key="5">
    <source>
        <dbReference type="EMBL" id="KAL0947845.1"/>
    </source>
</evidence>
<gene>
    <name evidence="5" type="ORF">HGRIS_013907</name>
</gene>
<dbReference type="PANTHER" id="PTHR24096:SF149">
    <property type="entry name" value="AMP-BINDING DOMAIN-CONTAINING PROTEIN-RELATED"/>
    <property type="match status" value="1"/>
</dbReference>
<dbReference type="PANTHER" id="PTHR24096">
    <property type="entry name" value="LONG-CHAIN-FATTY-ACID--COA LIGASE"/>
    <property type="match status" value="1"/>
</dbReference>
<evidence type="ECO:0008006" key="7">
    <source>
        <dbReference type="Google" id="ProtNLM"/>
    </source>
</evidence>
<evidence type="ECO:0000256" key="1">
    <source>
        <dbReference type="ARBA" id="ARBA00006432"/>
    </source>
</evidence>
<dbReference type="InterPro" id="IPR025110">
    <property type="entry name" value="AMP-bd_C"/>
</dbReference>
<evidence type="ECO:0000313" key="6">
    <source>
        <dbReference type="Proteomes" id="UP001556367"/>
    </source>
</evidence>
<name>A0ABR3IXK6_9AGAR</name>
<dbReference type="Gene3D" id="3.30.300.30">
    <property type="match status" value="1"/>
</dbReference>
<feature type="domain" description="AMP-dependent synthetase/ligase" evidence="3">
    <location>
        <begin position="110"/>
        <end position="438"/>
    </location>
</feature>
<proteinExistence type="inferred from homology"/>
<dbReference type="EMBL" id="JASNQZ010000015">
    <property type="protein sequence ID" value="KAL0947845.1"/>
    <property type="molecule type" value="Genomic_DNA"/>
</dbReference>
<protein>
    <recommendedName>
        <fullName evidence="7">Acetyl-CoA synthetase-like protein</fullName>
    </recommendedName>
</protein>
<accession>A0ABR3IXK6</accession>
<evidence type="ECO:0000256" key="2">
    <source>
        <dbReference type="ARBA" id="ARBA00022598"/>
    </source>
</evidence>
<feature type="domain" description="AMP-binding enzyme C-terminal" evidence="4">
    <location>
        <begin position="489"/>
        <end position="574"/>
    </location>
</feature>
<dbReference type="Pfam" id="PF00501">
    <property type="entry name" value="AMP-binding"/>
    <property type="match status" value="1"/>
</dbReference>
<keyword evidence="2" id="KW-0436">Ligase</keyword>
<dbReference type="InterPro" id="IPR042099">
    <property type="entry name" value="ANL_N_sf"/>
</dbReference>
<comment type="caution">
    <text evidence="5">The sequence shown here is derived from an EMBL/GenBank/DDBJ whole genome shotgun (WGS) entry which is preliminary data.</text>
</comment>
<evidence type="ECO:0000259" key="4">
    <source>
        <dbReference type="Pfam" id="PF13193"/>
    </source>
</evidence>
<comment type="similarity">
    <text evidence="1">Belongs to the ATP-dependent AMP-binding enzyme family.</text>
</comment>
<sequence length="596" mass="65872">MVYTKSFYKDPPAAPDTNFYNILFNREDQKSWPDYTLHIDARTGRRRTYRQYLERVRDGATVLRAGVSDGGLGLAGEEHGEIVGIMSENSMVRALLLSTQQCSRLSIQDYIVLITSLITAAIPFAPIPSYSKPFELRHALKLSKVTQLFVHARFLPSVLPIAKEVGLSTQRIYILGGRINGRQSFADMIDNVRHNNIPRIPVQPAKKDTLAYLVFSSGTTGLPKAVMISHGNLITSMLQSIVVGIEMKSVYTPPPIPTPEGIPISLAFLPFHHSYGLHAFIFKGFLAPTTFVFMDQWNIDRALEAVSKYRITNLLLVPSVVHQLVNHPGTKKADLSSVIHVMSGAAYLPPELSSKMTSLTKRNIPVTEGFGMSECTISAMLKPFPGTLGGRGKLVEGSSGILLPGLEARIVREDGSETEYNEAGELWLRGANVAMGYWDNAQATAETFLTDGWLRTGDHFRVTEDGYFFFADRAKDTLKVSGSQVSPVEIENVLLAHPDKLIMDVSVAGVSGGRTSDEKVPRAWVVLSPAGKKVGAANVVKALVAWHEENLSKFKWLRGGIEIVPEIPKSPTGKVLRRVLQDKYERHLRKRLKAKL</sequence>
<organism evidence="5 6">
    <name type="scientific">Hohenbuehelia grisea</name>
    <dbReference type="NCBI Taxonomy" id="104357"/>
    <lineage>
        <taxon>Eukaryota</taxon>
        <taxon>Fungi</taxon>
        <taxon>Dikarya</taxon>
        <taxon>Basidiomycota</taxon>
        <taxon>Agaricomycotina</taxon>
        <taxon>Agaricomycetes</taxon>
        <taxon>Agaricomycetidae</taxon>
        <taxon>Agaricales</taxon>
        <taxon>Pleurotineae</taxon>
        <taxon>Pleurotaceae</taxon>
        <taxon>Hohenbuehelia</taxon>
    </lineage>
</organism>
<dbReference type="InterPro" id="IPR020845">
    <property type="entry name" value="AMP-binding_CS"/>
</dbReference>
<keyword evidence="6" id="KW-1185">Reference proteome</keyword>
<dbReference type="Pfam" id="PF13193">
    <property type="entry name" value="AMP-binding_C"/>
    <property type="match status" value="1"/>
</dbReference>
<dbReference type="SUPFAM" id="SSF56801">
    <property type="entry name" value="Acetyl-CoA synthetase-like"/>
    <property type="match status" value="1"/>
</dbReference>
<dbReference type="PROSITE" id="PS00455">
    <property type="entry name" value="AMP_BINDING"/>
    <property type="match status" value="1"/>
</dbReference>
<dbReference type="InterPro" id="IPR045851">
    <property type="entry name" value="AMP-bd_C_sf"/>
</dbReference>
<dbReference type="Gene3D" id="3.40.50.12780">
    <property type="entry name" value="N-terminal domain of ligase-like"/>
    <property type="match status" value="1"/>
</dbReference>
<reference evidence="6" key="1">
    <citation type="submission" date="2024-06" db="EMBL/GenBank/DDBJ databases">
        <title>Multi-omics analyses provide insights into the biosynthesis of the anticancer antibiotic pleurotin in Hohenbuehelia grisea.</title>
        <authorList>
            <person name="Weaver J.A."/>
            <person name="Alberti F."/>
        </authorList>
    </citation>
    <scope>NUCLEOTIDE SEQUENCE [LARGE SCALE GENOMIC DNA]</scope>
    <source>
        <strain evidence="6">T-177</strain>
    </source>
</reference>
<evidence type="ECO:0000259" key="3">
    <source>
        <dbReference type="Pfam" id="PF00501"/>
    </source>
</evidence>